<keyword evidence="2 7" id="KW-0436">Ligase</keyword>
<feature type="site" description="Important for tRNA non-discrimination" evidence="7">
    <location>
        <position position="31"/>
    </location>
</feature>
<dbReference type="SUPFAM" id="SSF55261">
    <property type="entry name" value="GAD domain-like"/>
    <property type="match status" value="1"/>
</dbReference>
<organism evidence="10 11">
    <name type="scientific">Nocardioides marmoriginsengisoli</name>
    <dbReference type="NCBI Taxonomy" id="661483"/>
    <lineage>
        <taxon>Bacteria</taxon>
        <taxon>Bacillati</taxon>
        <taxon>Actinomycetota</taxon>
        <taxon>Actinomycetes</taxon>
        <taxon>Propionibacteriales</taxon>
        <taxon>Nocardioidaceae</taxon>
        <taxon>Nocardioides</taxon>
    </lineage>
</organism>
<comment type="catalytic activity">
    <reaction evidence="7">
        <text>tRNA(Asx) + L-aspartate + ATP = L-aspartyl-tRNA(Asx) + AMP + diphosphate</text>
        <dbReference type="Rhea" id="RHEA:18349"/>
        <dbReference type="Rhea" id="RHEA-COMP:9710"/>
        <dbReference type="Rhea" id="RHEA-COMP:9711"/>
        <dbReference type="ChEBI" id="CHEBI:29991"/>
        <dbReference type="ChEBI" id="CHEBI:30616"/>
        <dbReference type="ChEBI" id="CHEBI:33019"/>
        <dbReference type="ChEBI" id="CHEBI:78442"/>
        <dbReference type="ChEBI" id="CHEBI:78516"/>
        <dbReference type="ChEBI" id="CHEBI:456215"/>
        <dbReference type="EC" id="6.1.1.23"/>
    </reaction>
</comment>
<dbReference type="GO" id="GO:0003676">
    <property type="term" value="F:nucleic acid binding"/>
    <property type="evidence" value="ECO:0007669"/>
    <property type="project" value="InterPro"/>
</dbReference>
<comment type="function">
    <text evidence="7">Aspartyl-tRNA synthetase with relaxed tRNA specificity since it is able to aspartylate not only its cognate tRNA(Asp) but also tRNA(Asn). Reaction proceeds in two steps: L-aspartate is first activated by ATP to form Asp-AMP and then transferred to the acceptor end of tRNA(Asp/Asn).</text>
</comment>
<feature type="binding site" evidence="7">
    <location>
        <begin position="533"/>
        <end position="536"/>
    </location>
    <ligand>
        <name>ATP</name>
        <dbReference type="ChEBI" id="CHEBI:30616"/>
    </ligand>
</feature>
<evidence type="ECO:0000256" key="6">
    <source>
        <dbReference type="ARBA" id="ARBA00023146"/>
    </source>
</evidence>
<feature type="region of interest" description="Aspartate" evidence="7">
    <location>
        <begin position="193"/>
        <end position="196"/>
    </location>
</feature>
<evidence type="ECO:0000256" key="2">
    <source>
        <dbReference type="ARBA" id="ARBA00022598"/>
    </source>
</evidence>
<proteinExistence type="inferred from homology"/>
<comment type="similarity">
    <text evidence="1 7">Belongs to the class-II aminoacyl-tRNA synthetase family. Type 1 subfamily.</text>
</comment>
<dbReference type="GO" id="GO:0006422">
    <property type="term" value="P:aspartyl-tRNA aminoacylation"/>
    <property type="evidence" value="ECO:0007669"/>
    <property type="project" value="UniProtKB-UniRule"/>
</dbReference>
<dbReference type="GO" id="GO:0005737">
    <property type="term" value="C:cytoplasm"/>
    <property type="evidence" value="ECO:0007669"/>
    <property type="project" value="UniProtKB-SubCell"/>
</dbReference>
<dbReference type="PANTHER" id="PTHR22594:SF5">
    <property type="entry name" value="ASPARTATE--TRNA LIGASE, MITOCHONDRIAL"/>
    <property type="match status" value="1"/>
</dbReference>
<feature type="binding site" evidence="7">
    <location>
        <position position="224"/>
    </location>
    <ligand>
        <name>ATP</name>
        <dbReference type="ChEBI" id="CHEBI:30616"/>
    </ligand>
</feature>
<evidence type="ECO:0000313" key="10">
    <source>
        <dbReference type="EMBL" id="RNL64128.1"/>
    </source>
</evidence>
<accession>A0A3N0CL06</accession>
<comment type="subunit">
    <text evidence="7">Homodimer.</text>
</comment>
<dbReference type="SUPFAM" id="SSF55681">
    <property type="entry name" value="Class II aaRS and biotin synthetases"/>
    <property type="match status" value="1"/>
</dbReference>
<gene>
    <name evidence="7 10" type="primary">aspS</name>
    <name evidence="10" type="ORF">EFK50_06205</name>
</gene>
<feature type="compositionally biased region" description="Basic and acidic residues" evidence="8">
    <location>
        <begin position="573"/>
        <end position="592"/>
    </location>
</feature>
<dbReference type="CDD" id="cd04317">
    <property type="entry name" value="EcAspRS_like_N"/>
    <property type="match status" value="1"/>
</dbReference>
<dbReference type="GO" id="GO:0050560">
    <property type="term" value="F:aspartate-tRNA(Asn) ligase activity"/>
    <property type="evidence" value="ECO:0007669"/>
    <property type="project" value="UniProtKB-EC"/>
</dbReference>
<evidence type="ECO:0000256" key="1">
    <source>
        <dbReference type="ARBA" id="ARBA00006303"/>
    </source>
</evidence>
<reference evidence="10 11" key="1">
    <citation type="submission" date="2018-11" db="EMBL/GenBank/DDBJ databases">
        <authorList>
            <person name="Li F."/>
        </authorList>
    </citation>
    <scope>NUCLEOTIDE SEQUENCE [LARGE SCALE GENOMIC DNA]</scope>
    <source>
        <strain evidence="10 11">Gsoil 097</strain>
    </source>
</reference>
<feature type="binding site" evidence="7">
    <location>
        <position position="169"/>
    </location>
    <ligand>
        <name>L-aspartate</name>
        <dbReference type="ChEBI" id="CHEBI:29991"/>
    </ligand>
</feature>
<comment type="caution">
    <text evidence="10">The sequence shown here is derived from an EMBL/GenBank/DDBJ whole genome shotgun (WGS) entry which is preliminary data.</text>
</comment>
<dbReference type="InterPro" id="IPR002312">
    <property type="entry name" value="Asp/Asn-tRNA-synth_IIb"/>
</dbReference>
<dbReference type="PROSITE" id="PS50862">
    <property type="entry name" value="AA_TRNA_LIGASE_II"/>
    <property type="match status" value="1"/>
</dbReference>
<dbReference type="InterPro" id="IPR047090">
    <property type="entry name" value="AspRS_core"/>
</dbReference>
<dbReference type="Pfam" id="PF00152">
    <property type="entry name" value="tRNA-synt_2"/>
    <property type="match status" value="1"/>
</dbReference>
<name>A0A3N0CL06_9ACTN</name>
<feature type="binding site" evidence="7">
    <location>
        <begin position="215"/>
        <end position="217"/>
    </location>
    <ligand>
        <name>ATP</name>
        <dbReference type="ChEBI" id="CHEBI:30616"/>
    </ligand>
</feature>
<dbReference type="Pfam" id="PF01336">
    <property type="entry name" value="tRNA_anti-codon"/>
    <property type="match status" value="1"/>
</dbReference>
<dbReference type="SUPFAM" id="SSF50249">
    <property type="entry name" value="Nucleic acid-binding proteins"/>
    <property type="match status" value="1"/>
</dbReference>
<protein>
    <recommendedName>
        <fullName evidence="7">Aspartate--tRNA(Asp/Asn) ligase</fullName>
        <ecNumber evidence="7">6.1.1.23</ecNumber>
    </recommendedName>
    <alternativeName>
        <fullName evidence="7">Aspartyl-tRNA synthetase</fullName>
        <shortName evidence="7">AspRS</shortName>
    </alternativeName>
    <alternativeName>
        <fullName evidence="7">Non-discriminating aspartyl-tRNA synthetase</fullName>
        <shortName evidence="7">ND-AspRS</shortName>
    </alternativeName>
</protein>
<dbReference type="InterPro" id="IPR012340">
    <property type="entry name" value="NA-bd_OB-fold"/>
</dbReference>
<dbReference type="NCBIfam" id="NF001750">
    <property type="entry name" value="PRK00476.1"/>
    <property type="match status" value="1"/>
</dbReference>
<keyword evidence="11" id="KW-1185">Reference proteome</keyword>
<evidence type="ECO:0000313" key="11">
    <source>
        <dbReference type="Proteomes" id="UP000267128"/>
    </source>
</evidence>
<comment type="subcellular location">
    <subcellularLocation>
        <location evidence="7">Cytoplasm</location>
    </subcellularLocation>
</comment>
<evidence type="ECO:0000256" key="8">
    <source>
        <dbReference type="SAM" id="MobiDB-lite"/>
    </source>
</evidence>
<feature type="binding site" evidence="7">
    <location>
        <position position="215"/>
    </location>
    <ligand>
        <name>L-aspartate</name>
        <dbReference type="ChEBI" id="CHEBI:29991"/>
    </ligand>
</feature>
<dbReference type="Gene3D" id="3.30.1360.30">
    <property type="entry name" value="GAD-like domain"/>
    <property type="match status" value="1"/>
</dbReference>
<dbReference type="Proteomes" id="UP000267128">
    <property type="component" value="Unassembled WGS sequence"/>
</dbReference>
<feature type="binding site" evidence="7">
    <location>
        <position position="481"/>
    </location>
    <ligand>
        <name>ATP</name>
        <dbReference type="ChEBI" id="CHEBI:30616"/>
    </ligand>
</feature>
<evidence type="ECO:0000256" key="5">
    <source>
        <dbReference type="ARBA" id="ARBA00022917"/>
    </source>
</evidence>
<dbReference type="GO" id="GO:0004815">
    <property type="term" value="F:aspartate-tRNA ligase activity"/>
    <property type="evidence" value="ECO:0007669"/>
    <property type="project" value="UniProtKB-UniRule"/>
</dbReference>
<evidence type="ECO:0000259" key="9">
    <source>
        <dbReference type="PROSITE" id="PS50862"/>
    </source>
</evidence>
<dbReference type="Pfam" id="PF02938">
    <property type="entry name" value="GAD"/>
    <property type="match status" value="1"/>
</dbReference>
<dbReference type="CDD" id="cd00777">
    <property type="entry name" value="AspRS_core"/>
    <property type="match status" value="1"/>
</dbReference>
<dbReference type="InterPro" id="IPR029351">
    <property type="entry name" value="GAD_dom"/>
</dbReference>
<keyword evidence="7" id="KW-0963">Cytoplasm</keyword>
<dbReference type="InterPro" id="IPR006195">
    <property type="entry name" value="aa-tRNA-synth_II"/>
</dbReference>
<dbReference type="InterPro" id="IPR004115">
    <property type="entry name" value="GAD-like_sf"/>
</dbReference>
<keyword evidence="3 7" id="KW-0547">Nucleotide-binding</keyword>
<dbReference type="NCBIfam" id="TIGR00459">
    <property type="entry name" value="aspS_bact"/>
    <property type="match status" value="1"/>
</dbReference>
<feature type="binding site" evidence="7">
    <location>
        <position position="488"/>
    </location>
    <ligand>
        <name>L-aspartate</name>
        <dbReference type="ChEBI" id="CHEBI:29991"/>
    </ligand>
</feature>
<dbReference type="OrthoDB" id="9802326at2"/>
<keyword evidence="5 7" id="KW-0648">Protein biosynthesis</keyword>
<dbReference type="PRINTS" id="PR01042">
    <property type="entry name" value="TRNASYNTHASP"/>
</dbReference>
<evidence type="ECO:0000256" key="3">
    <source>
        <dbReference type="ARBA" id="ARBA00022741"/>
    </source>
</evidence>
<dbReference type="AlphaFoldDB" id="A0A3N0CL06"/>
<feature type="domain" description="Aminoacyl-transfer RNA synthetases class-II family profile" evidence="9">
    <location>
        <begin position="136"/>
        <end position="554"/>
    </location>
</feature>
<evidence type="ECO:0000256" key="7">
    <source>
        <dbReference type="HAMAP-Rule" id="MF_00044"/>
    </source>
</evidence>
<feature type="region of interest" description="Disordered" evidence="8">
    <location>
        <begin position="564"/>
        <end position="592"/>
    </location>
</feature>
<dbReference type="InterPro" id="IPR047089">
    <property type="entry name" value="Asp-tRNA-ligase_1_N"/>
</dbReference>
<dbReference type="InterPro" id="IPR004365">
    <property type="entry name" value="NA-bd_OB_tRNA"/>
</dbReference>
<dbReference type="InterPro" id="IPR004524">
    <property type="entry name" value="Asp-tRNA-ligase_1"/>
</dbReference>
<dbReference type="EC" id="6.1.1.23" evidence="7"/>
<sequence>MIRTHDAGALRAEHVGQTVTLAGWVANRRDHGGVAFIDLREASGVVQVVIRDEDVAHALRAEYCLKITGEVAARKEGNENPNLATGAIEIVATDVEVLSEAAPLPFPISDHVDVGEEARLKHRYLDLRRSGPNAALRLRSKVNKAARDVLDSHDFVEVETPTLTRSTPEGARDFLVPARLAPGSWYALPQSPQLFKQLLMVAGMERYYQIARCYRDEDFRADRQPEFTQLDIEMSFVDQDDVMALMEDVLAAMWKLIDVDIPRPIPRMTYAEAMRRFGSDKPDLRMGLELVECTEYFADTTFRVFQAPYVGAVVMPGGASQPRKKLDAWQEWAKQRGAKGLAYVLVAEDGTLGGPVAMNLSETEQAGLAAHVGAQPGDCIFFGAGAPKSSRALLGAARLEIGRRGDLIDESAFAFTWVVDAPMFEPSSDAVASGDVAVGAGAWTAVHHAFTGPKPEFADTFDTDPGSALAYAYDIVCNGNELGGGSIRIHREDVQKRVFAVMGLTEDEAQEKFGFLLDAFKFGAPPHGGIAIGMDRICAILAGSDSIRDVIAFPKSGGGYDPLTAAPAPITAEQRKEAGVDARPTEDLHPKA</sequence>
<dbReference type="EMBL" id="RJSE01000005">
    <property type="protein sequence ID" value="RNL64128.1"/>
    <property type="molecule type" value="Genomic_DNA"/>
</dbReference>
<feature type="binding site" evidence="7">
    <location>
        <position position="447"/>
    </location>
    <ligand>
        <name>L-aspartate</name>
        <dbReference type="ChEBI" id="CHEBI:29991"/>
    </ligand>
</feature>
<dbReference type="Gene3D" id="2.40.50.140">
    <property type="entry name" value="Nucleic acid-binding proteins"/>
    <property type="match status" value="1"/>
</dbReference>
<keyword evidence="6 7" id="KW-0030">Aminoacyl-tRNA synthetase</keyword>
<keyword evidence="4 7" id="KW-0067">ATP-binding</keyword>
<dbReference type="PANTHER" id="PTHR22594">
    <property type="entry name" value="ASPARTYL/LYSYL-TRNA SYNTHETASE"/>
    <property type="match status" value="1"/>
</dbReference>
<dbReference type="Gene3D" id="3.30.930.10">
    <property type="entry name" value="Bira Bifunctional Protein, Domain 2"/>
    <property type="match status" value="1"/>
</dbReference>
<dbReference type="InterPro" id="IPR045864">
    <property type="entry name" value="aa-tRNA-synth_II/BPL/LPL"/>
</dbReference>
<dbReference type="InterPro" id="IPR004364">
    <property type="entry name" value="Aa-tRNA-synt_II"/>
</dbReference>
<dbReference type="HAMAP" id="MF_00044">
    <property type="entry name" value="Asp_tRNA_synth_type1"/>
    <property type="match status" value="1"/>
</dbReference>
<dbReference type="RefSeq" id="WP_123226706.1">
    <property type="nucleotide sequence ID" value="NZ_RJSE01000005.1"/>
</dbReference>
<evidence type="ECO:0000256" key="4">
    <source>
        <dbReference type="ARBA" id="ARBA00022840"/>
    </source>
</evidence>
<feature type="site" description="Important for tRNA non-discrimination" evidence="7">
    <location>
        <position position="77"/>
    </location>
</feature>
<dbReference type="GO" id="GO:0005524">
    <property type="term" value="F:ATP binding"/>
    <property type="evidence" value="ECO:0007669"/>
    <property type="project" value="UniProtKB-UniRule"/>
</dbReference>